<reference evidence="3 4" key="2">
    <citation type="submission" date="2019-05" db="EMBL/GenBank/DDBJ databases">
        <authorList>
            <person name="Suflita J.M."/>
            <person name="Marks C.R."/>
        </authorList>
    </citation>
    <scope>NUCLEOTIDE SEQUENCE [LARGE SCALE GENOMIC DNA]</scope>
    <source>
        <strain evidence="3 4">ALDC</strain>
    </source>
</reference>
<organism evidence="3 4">
    <name type="scientific">Desulfoglaeba alkanexedens ALDC</name>
    <dbReference type="NCBI Taxonomy" id="980445"/>
    <lineage>
        <taxon>Bacteria</taxon>
        <taxon>Pseudomonadati</taxon>
        <taxon>Thermodesulfobacteriota</taxon>
        <taxon>Syntrophobacteria</taxon>
        <taxon>Syntrophobacterales</taxon>
        <taxon>Syntrophobacteraceae</taxon>
        <taxon>Desulfoglaeba</taxon>
    </lineage>
</organism>
<proteinExistence type="predicted"/>
<feature type="region of interest" description="Disordered" evidence="1">
    <location>
        <begin position="392"/>
        <end position="421"/>
    </location>
</feature>
<dbReference type="Proteomes" id="UP000298602">
    <property type="component" value="Chromosome"/>
</dbReference>
<dbReference type="KEGG" id="dax:FDQ92_12820"/>
<dbReference type="AlphaFoldDB" id="A0A4P8L5G6"/>
<protein>
    <submittedName>
        <fullName evidence="3">AsmA family protein</fullName>
    </submittedName>
</protein>
<dbReference type="Pfam" id="PF05170">
    <property type="entry name" value="AsmA"/>
    <property type="match status" value="2"/>
</dbReference>
<feature type="domain" description="AsmA" evidence="2">
    <location>
        <begin position="8"/>
        <end position="194"/>
    </location>
</feature>
<dbReference type="GO" id="GO:0005886">
    <property type="term" value="C:plasma membrane"/>
    <property type="evidence" value="ECO:0007669"/>
    <property type="project" value="TreeGrafter"/>
</dbReference>
<dbReference type="InterPro" id="IPR052894">
    <property type="entry name" value="AsmA-related"/>
</dbReference>
<feature type="domain" description="AsmA" evidence="2">
    <location>
        <begin position="317"/>
        <end position="603"/>
    </location>
</feature>
<name>A0A4P8L5G6_9BACT</name>
<dbReference type="InterPro" id="IPR007844">
    <property type="entry name" value="AsmA"/>
</dbReference>
<dbReference type="PANTHER" id="PTHR30441">
    <property type="entry name" value="DUF748 DOMAIN-CONTAINING PROTEIN"/>
    <property type="match status" value="1"/>
</dbReference>
<sequence>MARKPILRRILIAAAVILLLFIALVAAAAFLIDPDRYRARIEQRVSEATGRSFKLEGGLDLTLFPWIGVKTGKVTLGNAEGFGDAPFAQADAMAVRVKLLPLLKREVQVGKVTLDGLAVRLSRNAAGRGNWEDLLREPPEGKLGTPPAREPAEGEQAISALTLAGMDVRNGTFLWEDARTGERLEVTRLTLESGAVAFGTAFPLQLTFDFFVASLEAAGRCGLSGHVLANPAEERYEVDDLDLSVQLSRASFLEEPAELRFQSSLTLDLKNQTFGASPIKLAVFDVMIEGSLQSEKIRSEPAFSGTFQTASFSPRELLARLGKPLPKEAPPELLGRGSLAFHFTATPRSLALKDLSASADDMTVSGNFAVTDFDTNQMTFDLTLNRLDLDRLLPPPSSAGQDAASGEEVGSGGPTAPAEAKSVSLQPLKDLSLDGSLAVGELKAGGLTVADLSLNVKADGGRLTFQPVTAALYGGTYRGNAVLDARETAPSFASEFLLDGLQIGPLLRDLKGDAKFTGTTHLQGTLSGKGSTPEAVRKTLEGRAALRMTDGSYQGVDLARLIRKARATIRGESLPPEEAAPATDFTELTATAVVSGGVVQNDDLSAKSPLFRIQGSGKVDLVKESVDYLLTTTIVGTLQGQGGKELEELKGVPIPVRIFGDLDKPSYEIDILALVRALGKQRLHEQTDTLKEKLQDRLPKGLDIKKFF</sequence>
<dbReference type="PANTHER" id="PTHR30441:SF4">
    <property type="entry name" value="PROTEIN ASMA"/>
    <property type="match status" value="1"/>
</dbReference>
<dbReference type="OrthoDB" id="9766390at2"/>
<dbReference type="GO" id="GO:0090313">
    <property type="term" value="P:regulation of protein targeting to membrane"/>
    <property type="evidence" value="ECO:0007669"/>
    <property type="project" value="TreeGrafter"/>
</dbReference>
<evidence type="ECO:0000313" key="3">
    <source>
        <dbReference type="EMBL" id="QCQ22973.1"/>
    </source>
</evidence>
<feature type="compositionally biased region" description="Basic and acidic residues" evidence="1">
    <location>
        <begin position="131"/>
        <end position="140"/>
    </location>
</feature>
<accession>A0A4P8L5G6</accession>
<keyword evidence="4" id="KW-1185">Reference proteome</keyword>
<dbReference type="EMBL" id="CP040098">
    <property type="protein sequence ID" value="QCQ22973.1"/>
    <property type="molecule type" value="Genomic_DNA"/>
</dbReference>
<gene>
    <name evidence="3" type="ORF">FDQ92_12820</name>
</gene>
<dbReference type="RefSeq" id="WP_137425256.1">
    <property type="nucleotide sequence ID" value="NZ_CP040098.1"/>
</dbReference>
<evidence type="ECO:0000256" key="1">
    <source>
        <dbReference type="SAM" id="MobiDB-lite"/>
    </source>
</evidence>
<evidence type="ECO:0000259" key="2">
    <source>
        <dbReference type="Pfam" id="PF05170"/>
    </source>
</evidence>
<reference evidence="3 4" key="1">
    <citation type="submission" date="2019-05" db="EMBL/GenBank/DDBJ databases">
        <title>The Complete Genome Sequence of the n-alkane-degrading Desulfoglaeba alkanexedens ALDC reveals multiple alkylsuccinate synthase gene clusters.</title>
        <authorList>
            <person name="Callaghan A.V."/>
            <person name="Davidova I.A."/>
            <person name="Duncan K.E."/>
            <person name="Morris B."/>
            <person name="McInerney M.J."/>
        </authorList>
    </citation>
    <scope>NUCLEOTIDE SEQUENCE [LARGE SCALE GENOMIC DNA]</scope>
    <source>
        <strain evidence="3 4">ALDC</strain>
    </source>
</reference>
<feature type="region of interest" description="Disordered" evidence="1">
    <location>
        <begin position="131"/>
        <end position="151"/>
    </location>
</feature>
<evidence type="ECO:0000313" key="4">
    <source>
        <dbReference type="Proteomes" id="UP000298602"/>
    </source>
</evidence>